<dbReference type="RefSeq" id="WP_090288737.1">
    <property type="nucleotide sequence ID" value="NZ_FNCK01000001.1"/>
</dbReference>
<organism evidence="2 3">
    <name type="scientific">Facklamia miroungae</name>
    <dbReference type="NCBI Taxonomy" id="120956"/>
    <lineage>
        <taxon>Bacteria</taxon>
        <taxon>Bacillati</taxon>
        <taxon>Bacillota</taxon>
        <taxon>Bacilli</taxon>
        <taxon>Lactobacillales</taxon>
        <taxon>Aerococcaceae</taxon>
        <taxon>Facklamia</taxon>
    </lineage>
</organism>
<keyword evidence="3" id="KW-1185">Reference proteome</keyword>
<dbReference type="InterPro" id="IPR045620">
    <property type="entry name" value="DUF6442"/>
</dbReference>
<keyword evidence="1" id="KW-1133">Transmembrane helix</keyword>
<feature type="transmembrane region" description="Helical" evidence="1">
    <location>
        <begin position="29"/>
        <end position="48"/>
    </location>
</feature>
<keyword evidence="1" id="KW-0812">Transmembrane</keyword>
<reference evidence="2 3" key="1">
    <citation type="submission" date="2016-10" db="EMBL/GenBank/DDBJ databases">
        <authorList>
            <person name="de Groot N.N."/>
        </authorList>
    </citation>
    <scope>NUCLEOTIDE SEQUENCE [LARGE SCALE GENOMIC DNA]</scope>
    <source>
        <strain evidence="2 3">ATCC BAA-466</strain>
    </source>
</reference>
<dbReference type="Pfam" id="PF20040">
    <property type="entry name" value="DUF6442"/>
    <property type="match status" value="1"/>
</dbReference>
<dbReference type="Proteomes" id="UP000199708">
    <property type="component" value="Unassembled WGS sequence"/>
</dbReference>
<accession>A0A1G7NW66</accession>
<sequence>MIKEDILKKVQLEQKDEREDVIITKSFRAGWLGVTIVMVVLLLLRAYFQQSSEDIIIILAAHLSASSFYQYTKMPDKKAYLIFGIINLVFLIIQFYTLLSDFGVF</sequence>
<evidence type="ECO:0000313" key="2">
    <source>
        <dbReference type="EMBL" id="SDF78211.1"/>
    </source>
</evidence>
<protein>
    <submittedName>
        <fullName evidence="2">Uncharacterized protein</fullName>
    </submittedName>
</protein>
<proteinExistence type="predicted"/>
<feature type="transmembrane region" description="Helical" evidence="1">
    <location>
        <begin position="79"/>
        <end position="99"/>
    </location>
</feature>
<dbReference type="EMBL" id="FNCK01000001">
    <property type="protein sequence ID" value="SDF78211.1"/>
    <property type="molecule type" value="Genomic_DNA"/>
</dbReference>
<name>A0A1G7NW66_9LACT</name>
<evidence type="ECO:0000256" key="1">
    <source>
        <dbReference type="SAM" id="Phobius"/>
    </source>
</evidence>
<dbReference type="AlphaFoldDB" id="A0A1G7NW66"/>
<dbReference type="OrthoDB" id="2970435at2"/>
<gene>
    <name evidence="2" type="ORF">SAMN05421791_10126</name>
</gene>
<dbReference type="STRING" id="120956.SAMN05421791_10126"/>
<keyword evidence="1" id="KW-0472">Membrane</keyword>
<evidence type="ECO:0000313" key="3">
    <source>
        <dbReference type="Proteomes" id="UP000199708"/>
    </source>
</evidence>
<feature type="transmembrane region" description="Helical" evidence="1">
    <location>
        <begin position="54"/>
        <end position="72"/>
    </location>
</feature>